<dbReference type="InterPro" id="IPR029767">
    <property type="entry name" value="WecB-like"/>
</dbReference>
<dbReference type="InterPro" id="IPR003331">
    <property type="entry name" value="UDP_GlcNAc_Epimerase_2_dom"/>
</dbReference>
<accession>A0A1I3A5V1</accession>
<dbReference type="SUPFAM" id="SSF53756">
    <property type="entry name" value="UDP-Glycosyltransferase/glycogen phosphorylase"/>
    <property type="match status" value="1"/>
</dbReference>
<dbReference type="InterPro" id="IPR020004">
    <property type="entry name" value="UDP-GlcNAc_Epase"/>
</dbReference>
<dbReference type="PANTHER" id="PTHR43174">
    <property type="entry name" value="UDP-N-ACETYLGLUCOSAMINE 2-EPIMERASE"/>
    <property type="match status" value="1"/>
</dbReference>
<reference evidence="2 3" key="1">
    <citation type="submission" date="2016-10" db="EMBL/GenBank/DDBJ databases">
        <authorList>
            <person name="Varghese N."/>
            <person name="Submissions S."/>
        </authorList>
    </citation>
    <scope>NUCLEOTIDE SEQUENCE [LARGE SCALE GENOMIC DNA]</scope>
    <source>
        <strain evidence="2 3">CGMCC 1.6377</strain>
    </source>
</reference>
<dbReference type="PANTHER" id="PTHR43174:SF3">
    <property type="entry name" value="UDP-N-ACETYLGLUCOSAMINE 2-EPIMERASE"/>
    <property type="match status" value="1"/>
</dbReference>
<evidence type="ECO:0000313" key="3">
    <source>
        <dbReference type="Proteomes" id="UP000323537"/>
    </source>
</evidence>
<gene>
    <name evidence="2" type="ORF">SAMN04488066_104162</name>
</gene>
<sequence length="387" mass="42282">MNNQKRSILVLTGTRAEYGLLKSSMEEIRDHEGLSLSVVATGMHLSPKHGMTVDDIREDGFTVDREVLMQVDGDSGTAMAKSVGVGVMGLTDAFKDLDPDIVLLLGDRDEALAGALAAAHMNIPVAHVHGGDSMYGAVIDDSIRHAITKFAHIHFPASELSAERIRKMGEEEWRITISGAPGLDDILAGEYADPEIIFDKYDLDPNKPSLLVVQHPVTTQSDQARDQMAATLDAVESFDVQVVLIYPNSDAGGDAIISEIESRSDAQSIRTFRSLPRRDYLGIMDTVDVMVGNSSSGIIEAPSFSLPVVDVGPRQEGRERAENTLSVAHDSSDIRDAIAMCLEDPEFQQQVDLCENPYDYTGAGRQIADRLFEVEVDEKLTRKHLAY</sequence>
<dbReference type="NCBIfam" id="TIGR03568">
    <property type="entry name" value="NeuC_NnaA"/>
    <property type="match status" value="1"/>
</dbReference>
<proteinExistence type="predicted"/>
<dbReference type="RefSeq" id="WP_149783801.1">
    <property type="nucleotide sequence ID" value="NZ_BAAADP010000001.1"/>
</dbReference>
<dbReference type="Gene3D" id="3.40.50.2000">
    <property type="entry name" value="Glycogen Phosphorylase B"/>
    <property type="match status" value="2"/>
</dbReference>
<dbReference type="OrthoDB" id="7018at2157"/>
<protein>
    <submittedName>
        <fullName evidence="2">GDP/UDP-N,N'-diacetylbacillosamine 2-epimerase (Hydrolysing)</fullName>
    </submittedName>
</protein>
<name>A0A1I3A5V1_9EURY</name>
<dbReference type="Proteomes" id="UP000323537">
    <property type="component" value="Unassembled WGS sequence"/>
</dbReference>
<dbReference type="EMBL" id="FOPZ01000004">
    <property type="protein sequence ID" value="SFH45246.1"/>
    <property type="molecule type" value="Genomic_DNA"/>
</dbReference>
<dbReference type="AlphaFoldDB" id="A0A1I3A5V1"/>
<evidence type="ECO:0000259" key="1">
    <source>
        <dbReference type="Pfam" id="PF02350"/>
    </source>
</evidence>
<dbReference type="GO" id="GO:0006047">
    <property type="term" value="P:UDP-N-acetylglucosamine metabolic process"/>
    <property type="evidence" value="ECO:0007669"/>
    <property type="project" value="InterPro"/>
</dbReference>
<organism evidence="2 3">
    <name type="scientific">Halorubrum aquaticum</name>
    <dbReference type="NCBI Taxonomy" id="387340"/>
    <lineage>
        <taxon>Archaea</taxon>
        <taxon>Methanobacteriati</taxon>
        <taxon>Methanobacteriota</taxon>
        <taxon>Stenosarchaea group</taxon>
        <taxon>Halobacteria</taxon>
        <taxon>Halobacteriales</taxon>
        <taxon>Haloferacaceae</taxon>
        <taxon>Halorubrum</taxon>
    </lineage>
</organism>
<dbReference type="GO" id="GO:0004553">
    <property type="term" value="F:hydrolase activity, hydrolyzing O-glycosyl compounds"/>
    <property type="evidence" value="ECO:0007669"/>
    <property type="project" value="InterPro"/>
</dbReference>
<evidence type="ECO:0000313" key="2">
    <source>
        <dbReference type="EMBL" id="SFH45246.1"/>
    </source>
</evidence>
<feature type="domain" description="UDP-N-acetylglucosamine 2-epimerase" evidence="1">
    <location>
        <begin position="27"/>
        <end position="370"/>
    </location>
</feature>
<dbReference type="Pfam" id="PF02350">
    <property type="entry name" value="Epimerase_2"/>
    <property type="match status" value="1"/>
</dbReference>
<keyword evidence="3" id="KW-1185">Reference proteome</keyword>